<dbReference type="Proteomes" id="UP000277580">
    <property type="component" value="Unassembled WGS sequence"/>
</dbReference>
<dbReference type="AlphaFoldDB" id="A0A3N4L271"/>
<proteinExistence type="predicted"/>
<keyword evidence="1" id="KW-0472">Membrane</keyword>
<name>A0A3N4L271_9PEZI</name>
<keyword evidence="1" id="KW-0812">Transmembrane</keyword>
<protein>
    <submittedName>
        <fullName evidence="2">Uncharacterized protein</fullName>
    </submittedName>
</protein>
<dbReference type="InParanoid" id="A0A3N4L271"/>
<dbReference type="OrthoDB" id="5397742at2759"/>
<keyword evidence="3" id="KW-1185">Reference proteome</keyword>
<dbReference type="EMBL" id="ML119111">
    <property type="protein sequence ID" value="RPB15808.1"/>
    <property type="molecule type" value="Genomic_DNA"/>
</dbReference>
<reference evidence="2 3" key="1">
    <citation type="journal article" date="2018" name="Nat. Ecol. Evol.">
        <title>Pezizomycetes genomes reveal the molecular basis of ectomycorrhizal truffle lifestyle.</title>
        <authorList>
            <person name="Murat C."/>
            <person name="Payen T."/>
            <person name="Noel B."/>
            <person name="Kuo A."/>
            <person name="Morin E."/>
            <person name="Chen J."/>
            <person name="Kohler A."/>
            <person name="Krizsan K."/>
            <person name="Balestrini R."/>
            <person name="Da Silva C."/>
            <person name="Montanini B."/>
            <person name="Hainaut M."/>
            <person name="Levati E."/>
            <person name="Barry K.W."/>
            <person name="Belfiori B."/>
            <person name="Cichocki N."/>
            <person name="Clum A."/>
            <person name="Dockter R.B."/>
            <person name="Fauchery L."/>
            <person name="Guy J."/>
            <person name="Iotti M."/>
            <person name="Le Tacon F."/>
            <person name="Lindquist E.A."/>
            <person name="Lipzen A."/>
            <person name="Malagnac F."/>
            <person name="Mello A."/>
            <person name="Molinier V."/>
            <person name="Miyauchi S."/>
            <person name="Poulain J."/>
            <person name="Riccioni C."/>
            <person name="Rubini A."/>
            <person name="Sitrit Y."/>
            <person name="Splivallo R."/>
            <person name="Traeger S."/>
            <person name="Wang M."/>
            <person name="Zifcakova L."/>
            <person name="Wipf D."/>
            <person name="Zambonelli A."/>
            <person name="Paolocci F."/>
            <person name="Nowrousian M."/>
            <person name="Ottonello S."/>
            <person name="Baldrian P."/>
            <person name="Spatafora J.W."/>
            <person name="Henrissat B."/>
            <person name="Nagy L.G."/>
            <person name="Aury J.M."/>
            <person name="Wincker P."/>
            <person name="Grigoriev I.V."/>
            <person name="Bonfante P."/>
            <person name="Martin F.M."/>
        </authorList>
    </citation>
    <scope>NUCLEOTIDE SEQUENCE [LARGE SCALE GENOMIC DNA]</scope>
    <source>
        <strain evidence="2 3">CCBAS932</strain>
    </source>
</reference>
<evidence type="ECO:0000313" key="2">
    <source>
        <dbReference type="EMBL" id="RPB15808.1"/>
    </source>
</evidence>
<accession>A0A3N4L271</accession>
<organism evidence="2 3">
    <name type="scientific">Morchella conica CCBAS932</name>
    <dbReference type="NCBI Taxonomy" id="1392247"/>
    <lineage>
        <taxon>Eukaryota</taxon>
        <taxon>Fungi</taxon>
        <taxon>Dikarya</taxon>
        <taxon>Ascomycota</taxon>
        <taxon>Pezizomycotina</taxon>
        <taxon>Pezizomycetes</taxon>
        <taxon>Pezizales</taxon>
        <taxon>Morchellaceae</taxon>
        <taxon>Morchella</taxon>
    </lineage>
</organism>
<gene>
    <name evidence="2" type="ORF">P167DRAFT_532748</name>
</gene>
<feature type="transmembrane region" description="Helical" evidence="1">
    <location>
        <begin position="51"/>
        <end position="72"/>
    </location>
</feature>
<evidence type="ECO:0000256" key="1">
    <source>
        <dbReference type="SAM" id="Phobius"/>
    </source>
</evidence>
<keyword evidence="1" id="KW-1133">Transmembrane helix</keyword>
<sequence>MQLKLDHLESGQKEVKSEIKDLSTKMDAKFDKMDAKMDKKYDKMDGKIDRLLYAIIGGFATVILKGGFDFYISEKQKQDHATQKKQ</sequence>
<evidence type="ECO:0000313" key="3">
    <source>
        <dbReference type="Proteomes" id="UP000277580"/>
    </source>
</evidence>